<evidence type="ECO:0000313" key="3">
    <source>
        <dbReference type="Proteomes" id="UP000005850"/>
    </source>
</evidence>
<gene>
    <name evidence="2" type="ORF">BRLA_c004360</name>
</gene>
<keyword evidence="1" id="KW-0472">Membrane</keyword>
<feature type="transmembrane region" description="Helical" evidence="1">
    <location>
        <begin position="37"/>
        <end position="58"/>
    </location>
</feature>
<dbReference type="EMBL" id="CP007806">
    <property type="protein sequence ID" value="AIG24817.1"/>
    <property type="molecule type" value="Genomic_DNA"/>
</dbReference>
<dbReference type="STRING" id="1042163.BRLA_c004360"/>
<organism evidence="2 3">
    <name type="scientific">Brevibacillus laterosporus LMG 15441</name>
    <dbReference type="NCBI Taxonomy" id="1042163"/>
    <lineage>
        <taxon>Bacteria</taxon>
        <taxon>Bacillati</taxon>
        <taxon>Bacillota</taxon>
        <taxon>Bacilli</taxon>
        <taxon>Bacillales</taxon>
        <taxon>Paenibacillaceae</taxon>
        <taxon>Brevibacillus</taxon>
    </lineage>
</organism>
<accession>A0A075QWN0</accession>
<keyword evidence="1" id="KW-0812">Transmembrane</keyword>
<name>A0A075QWN0_BRELA</name>
<evidence type="ECO:0000256" key="1">
    <source>
        <dbReference type="SAM" id="Phobius"/>
    </source>
</evidence>
<proteinExistence type="predicted"/>
<dbReference type="AlphaFoldDB" id="A0A075QWN0"/>
<protein>
    <submittedName>
        <fullName evidence="2">Uncharacterized protein</fullName>
    </submittedName>
</protein>
<sequence length="62" mass="7375">MGLKSTYEQYPQSFLNKRNKSVSIFVDNVDNNDVQSISLLFMVFFLLKRLFLLWINLLKKCI</sequence>
<reference evidence="2 3" key="1">
    <citation type="journal article" date="2011" name="J. Bacteriol.">
        <title>Genome sequence of Brevibacillus laterosporus LMG 15441, a pathogen of invertebrates.</title>
        <authorList>
            <person name="Djukic M."/>
            <person name="Poehlein A."/>
            <person name="Thurmer A."/>
            <person name="Daniel R."/>
        </authorList>
    </citation>
    <scope>NUCLEOTIDE SEQUENCE [LARGE SCALE GENOMIC DNA]</scope>
    <source>
        <strain evidence="2 3">LMG 15441</strain>
    </source>
</reference>
<keyword evidence="1" id="KW-1133">Transmembrane helix</keyword>
<keyword evidence="3" id="KW-1185">Reference proteome</keyword>
<dbReference type="Proteomes" id="UP000005850">
    <property type="component" value="Chromosome"/>
</dbReference>
<dbReference type="KEGG" id="blr:BRLA_c004360"/>
<evidence type="ECO:0000313" key="2">
    <source>
        <dbReference type="EMBL" id="AIG24817.1"/>
    </source>
</evidence>
<dbReference type="HOGENOM" id="CLU_2895201_0_0_9"/>